<comment type="caution">
    <text evidence="2">The sequence shown here is derived from an EMBL/GenBank/DDBJ whole genome shotgun (WGS) entry which is preliminary data.</text>
</comment>
<proteinExistence type="predicted"/>
<dbReference type="InterPro" id="IPR058334">
    <property type="entry name" value="DUF8021"/>
</dbReference>
<feature type="domain" description="DUF8021" evidence="1">
    <location>
        <begin position="131"/>
        <end position="271"/>
    </location>
</feature>
<dbReference type="RefSeq" id="WP_159793010.1">
    <property type="nucleotide sequence ID" value="NZ_WTYM01000031.1"/>
</dbReference>
<reference evidence="2 3" key="1">
    <citation type="submission" date="2019-12" db="EMBL/GenBank/DDBJ databases">
        <title>Genomic-based taxomic classification of the family Erythrobacteraceae.</title>
        <authorList>
            <person name="Xu L."/>
        </authorList>
    </citation>
    <scope>NUCLEOTIDE SEQUENCE [LARGE SCALE GENOMIC DNA]</scope>
    <source>
        <strain evidence="2 3">MCCC 1K01500</strain>
    </source>
</reference>
<accession>A0A6I4SVA7</accession>
<protein>
    <recommendedName>
        <fullName evidence="1">DUF8021 domain-containing protein</fullName>
    </recommendedName>
</protein>
<sequence length="286" mass="32281">MATRHELYGALDRYLAALLAQDHTRLDWADGALTTENNVALEQGDGLWQTVTGIGPYDLRFADEQTGQVALFTTVTETNDTSGACIRIRYSSASFAEVETIVVRQKDEALVFPDPKFETKPVMETPVPEAERSRRDEMIALADGYFSTLQLNDGTIRTRFHPGCNRIENGVQTTNNPDFFVPVAHLGCEEQFAQGNYRYDDRLRGRRFPLVDEERGIVLAHGFIDHCGKLGEYELTDGTKVTSPIRRPHTFYLSEAFKIREGAIEQIEANFITVPYHMPSPWDSRA</sequence>
<evidence type="ECO:0000313" key="3">
    <source>
        <dbReference type="Proteomes" id="UP000433652"/>
    </source>
</evidence>
<keyword evidence="3" id="KW-1185">Reference proteome</keyword>
<organism evidence="2 3">
    <name type="scientific">Croceibacterium salegens</name>
    <dbReference type="NCBI Taxonomy" id="1737568"/>
    <lineage>
        <taxon>Bacteria</taxon>
        <taxon>Pseudomonadati</taxon>
        <taxon>Pseudomonadota</taxon>
        <taxon>Alphaproteobacteria</taxon>
        <taxon>Sphingomonadales</taxon>
        <taxon>Erythrobacteraceae</taxon>
        <taxon>Croceibacterium</taxon>
    </lineage>
</organism>
<name>A0A6I4SVA7_9SPHN</name>
<evidence type="ECO:0000313" key="2">
    <source>
        <dbReference type="EMBL" id="MXO58980.1"/>
    </source>
</evidence>
<dbReference type="EMBL" id="WTYM01000031">
    <property type="protein sequence ID" value="MXO58980.1"/>
    <property type="molecule type" value="Genomic_DNA"/>
</dbReference>
<evidence type="ECO:0000259" key="1">
    <source>
        <dbReference type="Pfam" id="PF26061"/>
    </source>
</evidence>
<gene>
    <name evidence="2" type="ORF">GRI89_05445</name>
</gene>
<dbReference type="AlphaFoldDB" id="A0A6I4SVA7"/>
<dbReference type="OrthoDB" id="9148298at2"/>
<dbReference type="Proteomes" id="UP000433652">
    <property type="component" value="Unassembled WGS sequence"/>
</dbReference>
<dbReference type="Pfam" id="PF26061">
    <property type="entry name" value="DUF8021"/>
    <property type="match status" value="1"/>
</dbReference>